<protein>
    <submittedName>
        <fullName evidence="2">Uncharacterized protein</fullName>
    </submittedName>
</protein>
<evidence type="ECO:0000313" key="3">
    <source>
        <dbReference type="Proteomes" id="UP000324832"/>
    </source>
</evidence>
<gene>
    <name evidence="2" type="ORF">LSINAPIS_LOCUS7548</name>
</gene>
<feature type="region of interest" description="Disordered" evidence="1">
    <location>
        <begin position="1"/>
        <end position="27"/>
    </location>
</feature>
<evidence type="ECO:0000256" key="1">
    <source>
        <dbReference type="SAM" id="MobiDB-lite"/>
    </source>
</evidence>
<feature type="region of interest" description="Disordered" evidence="1">
    <location>
        <begin position="53"/>
        <end position="83"/>
    </location>
</feature>
<proteinExistence type="predicted"/>
<feature type="compositionally biased region" description="Polar residues" evidence="1">
    <location>
        <begin position="9"/>
        <end position="27"/>
    </location>
</feature>
<accession>A0A5E4QFS8</accession>
<dbReference type="EMBL" id="FZQP02002493">
    <property type="protein sequence ID" value="VVC95931.1"/>
    <property type="molecule type" value="Genomic_DNA"/>
</dbReference>
<dbReference type="Proteomes" id="UP000324832">
    <property type="component" value="Unassembled WGS sequence"/>
</dbReference>
<reference evidence="2 3" key="1">
    <citation type="submission" date="2017-07" db="EMBL/GenBank/DDBJ databases">
        <authorList>
            <person name="Talla V."/>
            <person name="Backstrom N."/>
        </authorList>
    </citation>
    <scope>NUCLEOTIDE SEQUENCE [LARGE SCALE GENOMIC DNA]</scope>
</reference>
<name>A0A5E4QFS8_9NEOP</name>
<keyword evidence="3" id="KW-1185">Reference proteome</keyword>
<dbReference type="AlphaFoldDB" id="A0A5E4QFS8"/>
<organism evidence="2 3">
    <name type="scientific">Leptidea sinapis</name>
    <dbReference type="NCBI Taxonomy" id="189913"/>
    <lineage>
        <taxon>Eukaryota</taxon>
        <taxon>Metazoa</taxon>
        <taxon>Ecdysozoa</taxon>
        <taxon>Arthropoda</taxon>
        <taxon>Hexapoda</taxon>
        <taxon>Insecta</taxon>
        <taxon>Pterygota</taxon>
        <taxon>Neoptera</taxon>
        <taxon>Endopterygota</taxon>
        <taxon>Lepidoptera</taxon>
        <taxon>Glossata</taxon>
        <taxon>Ditrysia</taxon>
        <taxon>Papilionoidea</taxon>
        <taxon>Pieridae</taxon>
        <taxon>Dismorphiinae</taxon>
        <taxon>Leptidea</taxon>
    </lineage>
</organism>
<sequence>MGSAMLMGSASNPSTTETGSGLMISTSSIAPGVGSNCSTVTESELESTFTMTWTRGVLSPKGRPAGPTGVPGTTKAGPMLIPSYSGSTAGPTLISSGLTTAGPTWISSGLTSAGPTLISSGLTSAGPT</sequence>
<evidence type="ECO:0000313" key="2">
    <source>
        <dbReference type="EMBL" id="VVC95931.1"/>
    </source>
</evidence>